<keyword evidence="2 5" id="KW-0812">Transmembrane</keyword>
<dbReference type="RefSeq" id="WP_188543532.1">
    <property type="nucleotide sequence ID" value="NZ_BMCU01000001.1"/>
</dbReference>
<feature type="domain" description="ABC-2 type transporter transmembrane" evidence="6">
    <location>
        <begin position="71"/>
        <end position="261"/>
    </location>
</feature>
<sequence length="270" mass="28894">MTTTEDRRMQTAPAPTRRLSGWARTRRMTAFETGMIFRQRNTLLATVLAPVFVLFFPVISPPTEDAAWTILMAPMTVLVLVFSVYINGATIVAARRENQVLKRLRTSELTTTQLLVSMTAPLVGLGIVQVGIVLGGVKLLGGPLPAHPAVIVTAALATALLSVVAGVAIGSMSPNSERVQYAVMPLLLLAAIGSNLLMSPGVDPEVRGYLLFAPFTGAVDLVARSAEAQPMLPTPPLPVSPIVFDLGITGFWIAAFALIAAATWRWEPRR</sequence>
<keyword evidence="4 5" id="KW-0472">Membrane</keyword>
<dbReference type="InterPro" id="IPR013525">
    <property type="entry name" value="ABC2_TM"/>
</dbReference>
<accession>A0A917CVC1</accession>
<feature type="transmembrane region" description="Helical" evidence="5">
    <location>
        <begin position="181"/>
        <end position="202"/>
    </location>
</feature>
<organism evidence="7 8">
    <name type="scientific">Rhodococcoides trifolii</name>
    <dbReference type="NCBI Taxonomy" id="908250"/>
    <lineage>
        <taxon>Bacteria</taxon>
        <taxon>Bacillati</taxon>
        <taxon>Actinomycetota</taxon>
        <taxon>Actinomycetes</taxon>
        <taxon>Mycobacteriales</taxon>
        <taxon>Nocardiaceae</taxon>
        <taxon>Rhodococcoides</taxon>
    </lineage>
</organism>
<feature type="transmembrane region" description="Helical" evidence="5">
    <location>
        <begin position="66"/>
        <end position="93"/>
    </location>
</feature>
<reference evidence="7" key="1">
    <citation type="journal article" date="2014" name="Int. J. Syst. Evol. Microbiol.">
        <title>Complete genome sequence of Corynebacterium casei LMG S-19264T (=DSM 44701T), isolated from a smear-ripened cheese.</title>
        <authorList>
            <consortium name="US DOE Joint Genome Institute (JGI-PGF)"/>
            <person name="Walter F."/>
            <person name="Albersmeier A."/>
            <person name="Kalinowski J."/>
            <person name="Ruckert C."/>
        </authorList>
    </citation>
    <scope>NUCLEOTIDE SEQUENCE</scope>
    <source>
        <strain evidence="7">CCM 7905</strain>
    </source>
</reference>
<feature type="transmembrane region" description="Helical" evidence="5">
    <location>
        <begin position="149"/>
        <end position="169"/>
    </location>
</feature>
<feature type="transmembrane region" description="Helical" evidence="5">
    <location>
        <begin position="42"/>
        <end position="60"/>
    </location>
</feature>
<dbReference type="EMBL" id="BMCU01000001">
    <property type="protein sequence ID" value="GGF97936.1"/>
    <property type="molecule type" value="Genomic_DNA"/>
</dbReference>
<proteinExistence type="predicted"/>
<name>A0A917CVC1_9NOCA</name>
<keyword evidence="3 5" id="KW-1133">Transmembrane helix</keyword>
<dbReference type="GO" id="GO:0016020">
    <property type="term" value="C:membrane"/>
    <property type="evidence" value="ECO:0007669"/>
    <property type="project" value="UniProtKB-SubCell"/>
</dbReference>
<dbReference type="AlphaFoldDB" id="A0A917CVC1"/>
<gene>
    <name evidence="7" type="ORF">GCM10007304_09850</name>
</gene>
<protein>
    <recommendedName>
        <fullName evidence="6">ABC-2 type transporter transmembrane domain-containing protein</fullName>
    </recommendedName>
</protein>
<evidence type="ECO:0000256" key="5">
    <source>
        <dbReference type="SAM" id="Phobius"/>
    </source>
</evidence>
<comment type="caution">
    <text evidence="7">The sequence shown here is derived from an EMBL/GenBank/DDBJ whole genome shotgun (WGS) entry which is preliminary data.</text>
</comment>
<evidence type="ECO:0000256" key="3">
    <source>
        <dbReference type="ARBA" id="ARBA00022989"/>
    </source>
</evidence>
<evidence type="ECO:0000256" key="2">
    <source>
        <dbReference type="ARBA" id="ARBA00022692"/>
    </source>
</evidence>
<dbReference type="Proteomes" id="UP000654257">
    <property type="component" value="Unassembled WGS sequence"/>
</dbReference>
<evidence type="ECO:0000256" key="1">
    <source>
        <dbReference type="ARBA" id="ARBA00004141"/>
    </source>
</evidence>
<evidence type="ECO:0000313" key="7">
    <source>
        <dbReference type="EMBL" id="GGF97936.1"/>
    </source>
</evidence>
<keyword evidence="8" id="KW-1185">Reference proteome</keyword>
<evidence type="ECO:0000313" key="8">
    <source>
        <dbReference type="Proteomes" id="UP000654257"/>
    </source>
</evidence>
<dbReference type="GO" id="GO:0140359">
    <property type="term" value="F:ABC-type transporter activity"/>
    <property type="evidence" value="ECO:0007669"/>
    <property type="project" value="InterPro"/>
</dbReference>
<evidence type="ECO:0000259" key="6">
    <source>
        <dbReference type="Pfam" id="PF12698"/>
    </source>
</evidence>
<reference evidence="7" key="2">
    <citation type="submission" date="2020-09" db="EMBL/GenBank/DDBJ databases">
        <authorList>
            <person name="Sun Q."/>
            <person name="Sedlacek I."/>
        </authorList>
    </citation>
    <scope>NUCLEOTIDE SEQUENCE</scope>
    <source>
        <strain evidence="7">CCM 7905</strain>
    </source>
</reference>
<evidence type="ECO:0000256" key="4">
    <source>
        <dbReference type="ARBA" id="ARBA00023136"/>
    </source>
</evidence>
<comment type="subcellular location">
    <subcellularLocation>
        <location evidence="1">Membrane</location>
        <topology evidence="1">Multi-pass membrane protein</topology>
    </subcellularLocation>
</comment>
<feature type="transmembrane region" description="Helical" evidence="5">
    <location>
        <begin position="114"/>
        <end position="137"/>
    </location>
</feature>
<feature type="transmembrane region" description="Helical" evidence="5">
    <location>
        <begin position="242"/>
        <end position="264"/>
    </location>
</feature>
<dbReference type="Pfam" id="PF12698">
    <property type="entry name" value="ABC2_membrane_3"/>
    <property type="match status" value="1"/>
</dbReference>